<evidence type="ECO:0000256" key="1">
    <source>
        <dbReference type="ARBA" id="ARBA00004173"/>
    </source>
</evidence>
<organism evidence="4 5">
    <name type="scientific">Amanita muscaria (strain Koide BX008)</name>
    <dbReference type="NCBI Taxonomy" id="946122"/>
    <lineage>
        <taxon>Eukaryota</taxon>
        <taxon>Fungi</taxon>
        <taxon>Dikarya</taxon>
        <taxon>Basidiomycota</taxon>
        <taxon>Agaricomycotina</taxon>
        <taxon>Agaricomycetes</taxon>
        <taxon>Agaricomycetidae</taxon>
        <taxon>Agaricales</taxon>
        <taxon>Pluteineae</taxon>
        <taxon>Amanitaceae</taxon>
        <taxon>Amanita</taxon>
    </lineage>
</organism>
<evidence type="ECO:0000256" key="3">
    <source>
        <dbReference type="ARBA" id="ARBA00023128"/>
    </source>
</evidence>
<evidence type="ECO:0000313" key="5">
    <source>
        <dbReference type="Proteomes" id="UP000054549"/>
    </source>
</evidence>
<keyword evidence="2" id="KW-0809">Transit peptide</keyword>
<dbReference type="PANTHER" id="PTHR28554">
    <property type="entry name" value="39S RIBOSOMAL PROTEIN L45, MITOCHONDRIAL"/>
    <property type="match status" value="1"/>
</dbReference>
<keyword evidence="3" id="KW-0496">Mitochondrion</keyword>
<comment type="subcellular location">
    <subcellularLocation>
        <location evidence="1">Mitochondrion</location>
    </subcellularLocation>
</comment>
<dbReference type="EMBL" id="KN818289">
    <property type="protein sequence ID" value="KIL61025.1"/>
    <property type="molecule type" value="Genomic_DNA"/>
</dbReference>
<reference evidence="4 5" key="1">
    <citation type="submission" date="2014-04" db="EMBL/GenBank/DDBJ databases">
        <title>Evolutionary Origins and Diversification of the Mycorrhizal Mutualists.</title>
        <authorList>
            <consortium name="DOE Joint Genome Institute"/>
            <consortium name="Mycorrhizal Genomics Consortium"/>
            <person name="Kohler A."/>
            <person name="Kuo A."/>
            <person name="Nagy L.G."/>
            <person name="Floudas D."/>
            <person name="Copeland A."/>
            <person name="Barry K.W."/>
            <person name="Cichocki N."/>
            <person name="Veneault-Fourrey C."/>
            <person name="LaButti K."/>
            <person name="Lindquist E.A."/>
            <person name="Lipzen A."/>
            <person name="Lundell T."/>
            <person name="Morin E."/>
            <person name="Murat C."/>
            <person name="Riley R."/>
            <person name="Ohm R."/>
            <person name="Sun H."/>
            <person name="Tunlid A."/>
            <person name="Henrissat B."/>
            <person name="Grigoriev I.V."/>
            <person name="Hibbett D.S."/>
            <person name="Martin F."/>
        </authorList>
    </citation>
    <scope>NUCLEOTIDE SEQUENCE [LARGE SCALE GENOMIC DNA]</scope>
    <source>
        <strain evidence="4 5">Koide BX008</strain>
    </source>
</reference>
<accession>A0A0C2SDG0</accession>
<dbReference type="PANTHER" id="PTHR28554:SF1">
    <property type="entry name" value="LARGE RIBOSOMAL SUBUNIT PROTEIN ML45"/>
    <property type="match status" value="1"/>
</dbReference>
<dbReference type="OrthoDB" id="19619at2759"/>
<keyword evidence="5" id="KW-1185">Reference proteome</keyword>
<name>A0A0C2SDG0_AMAMK</name>
<evidence type="ECO:0000313" key="4">
    <source>
        <dbReference type="EMBL" id="KIL61025.1"/>
    </source>
</evidence>
<dbReference type="InParanoid" id="A0A0C2SDG0"/>
<dbReference type="HOGENOM" id="CLU_056049_1_0_1"/>
<dbReference type="AlphaFoldDB" id="A0A0C2SDG0"/>
<evidence type="ECO:0000256" key="2">
    <source>
        <dbReference type="ARBA" id="ARBA00022946"/>
    </source>
</evidence>
<gene>
    <name evidence="4" type="ORF">M378DRAFT_82967</name>
</gene>
<dbReference type="GO" id="GO:0005739">
    <property type="term" value="C:mitochondrion"/>
    <property type="evidence" value="ECO:0007669"/>
    <property type="project" value="UniProtKB-SubCell"/>
</dbReference>
<dbReference type="InterPro" id="IPR051975">
    <property type="entry name" value="mtLSU_mL45"/>
</dbReference>
<dbReference type="STRING" id="946122.A0A0C2SDG0"/>
<protein>
    <submittedName>
        <fullName evidence="4">Uncharacterized protein</fullName>
    </submittedName>
</protein>
<proteinExistence type="predicted"/>
<sequence>MSDEEMLEQVEMVRAMSRMFPTADPWGQRVDTLDVIMPCSTRSHFPSVRAMLDQFFRNRLNDTKNATSLMLLAKENAIPGLDLSDASLFQKLVTSWPWRILTTQSTRAGSWLEPLRQIALQTYKELNVAVAQRNDKQVKRLATSIHQDNIIRMLKKNQNPSQTYIWRFHREVSPTKVLSIRGTEGHLGQDDPKFGNRMLLHALVKFDTEQSLEIYDKRGKALHKPADSEPTFGPGTFPAERRRVTEYLVIEKRMWYDGPWVFREQMYEGRSSQ</sequence>
<dbReference type="Proteomes" id="UP000054549">
    <property type="component" value="Unassembled WGS sequence"/>
</dbReference>
<dbReference type="Gene3D" id="3.10.450.240">
    <property type="match status" value="1"/>
</dbReference>